<keyword evidence="1" id="KW-0812">Transmembrane</keyword>
<feature type="transmembrane region" description="Helical" evidence="1">
    <location>
        <begin position="6"/>
        <end position="24"/>
    </location>
</feature>
<keyword evidence="1" id="KW-1133">Transmembrane helix</keyword>
<dbReference type="AlphaFoldDB" id="R4RN28"/>
<dbReference type="HOGENOM" id="CLU_3405748_0_0_14"/>
<keyword evidence="3" id="KW-1185">Reference proteome</keyword>
<sequence length="30" mass="3704">MVFGMLVASFFDFLLHVWYFFDFLKKIDIN</sequence>
<evidence type="ECO:0000313" key="2">
    <source>
        <dbReference type="EMBL" id="AGL90760.1"/>
    </source>
</evidence>
<evidence type="ECO:0000313" key="3">
    <source>
        <dbReference type="Proteomes" id="UP000013941"/>
    </source>
</evidence>
<protein>
    <submittedName>
        <fullName evidence="2">Uncharacterized protein</fullName>
    </submittedName>
</protein>
<accession>R4RN28</accession>
<dbReference type="EMBL" id="CP002548">
    <property type="protein sequence ID" value="AGL90760.1"/>
    <property type="molecule type" value="Genomic_DNA"/>
</dbReference>
<organism evidence="2 3">
    <name type="scientific">Strawberry lethal yellows phytoplasma (CPA) str. NZSb11</name>
    <dbReference type="NCBI Taxonomy" id="980422"/>
    <lineage>
        <taxon>Bacteria</taxon>
        <taxon>Bacillati</taxon>
        <taxon>Mycoplasmatota</taxon>
        <taxon>Mollicutes</taxon>
        <taxon>Acholeplasmatales</taxon>
        <taxon>Acholeplasmataceae</taxon>
        <taxon>Candidatus Phytoplasma</taxon>
        <taxon>16SrXII (Stolbur group)</taxon>
    </lineage>
</organism>
<dbReference type="KEGG" id="nzs:SLY_0845"/>
<proteinExistence type="predicted"/>
<dbReference type="Proteomes" id="UP000013941">
    <property type="component" value="Chromosome"/>
</dbReference>
<name>R4RN28_PHYAS</name>
<evidence type="ECO:0000256" key="1">
    <source>
        <dbReference type="SAM" id="Phobius"/>
    </source>
</evidence>
<reference evidence="2 3" key="1">
    <citation type="journal article" date="2013" name="BMC Genomics">
        <title>Comparison of the complete genome sequence of two closely related isolates of 'Candidatus Phytoplasma australiense' reveals genome plasticity.</title>
        <authorList>
            <person name="Andersen M.T."/>
            <person name="Liefting L.W."/>
            <person name="Havukkala I."/>
            <person name="Beever R.E."/>
        </authorList>
    </citation>
    <scope>NUCLEOTIDE SEQUENCE [LARGE SCALE GENOMIC DNA]</scope>
    <source>
        <strain evidence="2 3">NZSb11</strain>
    </source>
</reference>
<gene>
    <name evidence="2" type="ORF">SLY_0845</name>
</gene>
<keyword evidence="1" id="KW-0472">Membrane</keyword>